<feature type="compositionally biased region" description="Low complexity" evidence="1">
    <location>
        <begin position="1627"/>
        <end position="1639"/>
    </location>
</feature>
<evidence type="ECO:0000313" key="3">
    <source>
        <dbReference type="Proteomes" id="UP001642464"/>
    </source>
</evidence>
<dbReference type="InterPro" id="IPR016024">
    <property type="entry name" value="ARM-type_fold"/>
</dbReference>
<dbReference type="EMBL" id="CAXAMM010043406">
    <property type="protein sequence ID" value="CAK9109902.1"/>
    <property type="molecule type" value="Genomic_DNA"/>
</dbReference>
<sequence length="1724" mass="186308">MDGSGALVFADHVEARQMGEHTRELRFPELISLQSIKIVRRSDKCDGFEGRTYPDIRMIGLEVFAADAQAPNSTMLAVPSSSLGSYSVPGQLVTNSIVVRGKFIKLSIAIYGQVLPSETPLPHPPIAQHLRPSSTFEDKLDMADLEDMKEEEEDIKLVKGFEFGDMDRDDFEASAASAPSFGRALGLGAVQEANTRLGEYATWVAGVAGQDGDDVLEADAVGRLEALAQDIVTLAQRAPDNAAHVHLGPDLARALFSLVSRCLERLEFRPLRAALQALATCLISATAATEFLSRKGGLDLIVSLLKDEGQNVKLAALQVLLQLSSHVVGMEALLGWDGLNATNAYEVVLALALDGMPGQPKAEHVALALLRRAGFYEALARLDDACSKLEGAEGNEATLDQLHKLAAEALQDVATLVDDLSQPVTAQDVQNTCFLLEEDLLNGHVVADSKLPAVIFGGGGTGPVASDPFAQGQNHLYGFLESLMTGRRLLPGLCTLLRRLPRMPPEDRLCIFRPFRQLICTLLSCTGGSQFLASDNATLTNMLATLQGAESRKLPAVPRFPAALVQDLGASQLAALVVLHVRALRMSLQLVASTRSKGRGGLLPEEYAFPILATLHRLCVKGSAGRCAVVYAFRSVFFTEWLIRQIEGRLDEASMSGNSGSSQVQPSLRHLVALLHALVLFDPSGAAAEKFGTRILALIHKAIRILEPQAESTEGDASGSLLEFALDSEGAEGGLGRAVRTGRKSADLECLKNLKELAAQLRPWEEEQGRETNAKLMSSLILSKGARSLKRSANEERGSRRFALVLGGHAGATNGVEIPEVDFKASESLEHGDLADDHERYPSDDLTELPLVAIRVICRRAATGPKEALAIALHEADGTNASKARDGLAQIVPWLIRCAGALSLNLEATILHEDKKPIASIYATRGAHLQLLEAALPTCAHLISGLRDAGLVHYRHTELCQTLLLLAQRLTSGLGGLAPRAFFGSDPEFRLLWRHCLVCLCRVFRLWFQAFPKVAGGQLLLPLLRHARVLPINLSGDLMLLATCGSLKAVLPTEPYQFSLQFTSSPPASEGIQSHVVLLPTGTRTGNHAVVTLRHESPSPDSGTFGQFHGDTEVQDWEEQAAGTNGAAGPAKLDWLVRTLAQERETGAAQALGLVELVNARRERLSLDDFGELLAALAESALTSDAFLHLCTAKVMEKLTAAGLPVLLIIRRLAEAALNGVMMETDGREGEDNISGGAARDPRDARAVSRLLMLLCHFGTLSDSARLALTEHSVETLCQSVLAHSPASSLPSMAFSQSIRLLGLMFSTPFTHSVPKCRMVAKAVNLLINKADSAYTAPTVSAALELLLGLCTPQWLCLNLLFSGSAEDVEDETVQVTTSSAFKLEKCMQRLAQELEASSQQYRAAEKGTEEETAVDELAAWLRATELMISLQRVVVQNCPSSTIFLEVVLENSSEPDSLFADVIHSLQEFPAPKLLENKAGRLLESIKSLKEELLAKPTGPLPRALPSQVFAPPVRGRSDKKNSEDRCRQHPDNLLASDAGDADAVVSLLDAAADLESNAEWISVVELDPTDTSSDEKMECEFDASALRKKRQDFLEKFESDRRAKRLKQQEKQAEQRVERADEKTGPPTGAPTQPTADPADHGHGAAHVKPEKTEAPSKKSDGKTNPAEALQSFLKDHPEFMRVLQNPKKCLADPRVKTMFVTELQNYPAVRSFLASKGLQLS</sequence>
<feature type="compositionally biased region" description="Basic and acidic residues" evidence="1">
    <location>
        <begin position="1602"/>
        <end position="1626"/>
    </location>
</feature>
<feature type="region of interest" description="Disordered" evidence="1">
    <location>
        <begin position="1498"/>
        <end position="1537"/>
    </location>
</feature>
<organism evidence="2 3">
    <name type="scientific">Durusdinium trenchii</name>
    <dbReference type="NCBI Taxonomy" id="1381693"/>
    <lineage>
        <taxon>Eukaryota</taxon>
        <taxon>Sar</taxon>
        <taxon>Alveolata</taxon>
        <taxon>Dinophyceae</taxon>
        <taxon>Suessiales</taxon>
        <taxon>Symbiodiniaceae</taxon>
        <taxon>Durusdinium</taxon>
    </lineage>
</organism>
<dbReference type="PANTHER" id="PTHR23185:SF0">
    <property type="entry name" value="PROTEIN VIRILIZER HOMOLOG"/>
    <property type="match status" value="1"/>
</dbReference>
<protein>
    <submittedName>
        <fullName evidence="2">Uncharacterized protein</fullName>
    </submittedName>
</protein>
<comment type="caution">
    <text evidence="2">The sequence shown here is derived from an EMBL/GenBank/DDBJ whole genome shotgun (WGS) entry which is preliminary data.</text>
</comment>
<dbReference type="SUPFAM" id="SSF48371">
    <property type="entry name" value="ARM repeat"/>
    <property type="match status" value="1"/>
</dbReference>
<dbReference type="Proteomes" id="UP001642464">
    <property type="component" value="Unassembled WGS sequence"/>
</dbReference>
<accession>A0ABP0SBW9</accession>
<dbReference type="InterPro" id="IPR026736">
    <property type="entry name" value="Virilizer"/>
</dbReference>
<keyword evidence="3" id="KW-1185">Reference proteome</keyword>
<reference evidence="2 3" key="1">
    <citation type="submission" date="2024-02" db="EMBL/GenBank/DDBJ databases">
        <authorList>
            <person name="Chen Y."/>
            <person name="Shah S."/>
            <person name="Dougan E. K."/>
            <person name="Thang M."/>
            <person name="Chan C."/>
        </authorList>
    </citation>
    <scope>NUCLEOTIDE SEQUENCE [LARGE SCALE GENOMIC DNA]</scope>
</reference>
<evidence type="ECO:0000313" key="2">
    <source>
        <dbReference type="EMBL" id="CAK9109902.1"/>
    </source>
</evidence>
<name>A0ABP0SBW9_9DINO</name>
<proteinExistence type="predicted"/>
<gene>
    <name evidence="2" type="ORF">SCF082_LOCUS51054</name>
</gene>
<feature type="region of interest" description="Disordered" evidence="1">
    <location>
        <begin position="1602"/>
        <end position="1668"/>
    </location>
</feature>
<evidence type="ECO:0000256" key="1">
    <source>
        <dbReference type="SAM" id="MobiDB-lite"/>
    </source>
</evidence>
<feature type="compositionally biased region" description="Basic and acidic residues" evidence="1">
    <location>
        <begin position="1640"/>
        <end position="1664"/>
    </location>
</feature>
<dbReference type="PANTHER" id="PTHR23185">
    <property type="entry name" value="PROTEIN VIRILIZER HOMOLOG"/>
    <property type="match status" value="1"/>
</dbReference>
<feature type="compositionally biased region" description="Basic and acidic residues" evidence="1">
    <location>
        <begin position="1517"/>
        <end position="1532"/>
    </location>
</feature>